<dbReference type="PANTHER" id="PTHR21340">
    <property type="entry name" value="DIADENOSINE 5,5-P1,P4-TETRAPHOSPHATE PYROPHOSPHOHYDROLASE MUTT"/>
    <property type="match status" value="1"/>
</dbReference>
<evidence type="ECO:0000313" key="3">
    <source>
        <dbReference type="EMBL" id="KGN41607.1"/>
    </source>
</evidence>
<evidence type="ECO:0000259" key="2">
    <source>
        <dbReference type="PROSITE" id="PS51462"/>
    </source>
</evidence>
<dbReference type="SUPFAM" id="SSF55811">
    <property type="entry name" value="Nudix"/>
    <property type="match status" value="1"/>
</dbReference>
<dbReference type="GO" id="GO:0006167">
    <property type="term" value="P:AMP biosynthetic process"/>
    <property type="evidence" value="ECO:0007669"/>
    <property type="project" value="TreeGrafter"/>
</dbReference>
<proteinExistence type="predicted"/>
<dbReference type="InterPro" id="IPR015797">
    <property type="entry name" value="NUDIX_hydrolase-like_dom_sf"/>
</dbReference>
<keyword evidence="4" id="KW-1185">Reference proteome</keyword>
<dbReference type="PROSITE" id="PS51462">
    <property type="entry name" value="NUDIX"/>
    <property type="match status" value="1"/>
</dbReference>
<dbReference type="Pfam" id="PF00300">
    <property type="entry name" value="His_Phos_1"/>
    <property type="match status" value="1"/>
</dbReference>
<dbReference type="STRING" id="1385519.N801_18495"/>
<name>A0A0A0JZW0_9MICO</name>
<dbReference type="GO" id="GO:0006754">
    <property type="term" value="P:ATP biosynthetic process"/>
    <property type="evidence" value="ECO:0007669"/>
    <property type="project" value="TreeGrafter"/>
</dbReference>
<dbReference type="Proteomes" id="UP000030013">
    <property type="component" value="Unassembled WGS sequence"/>
</dbReference>
<protein>
    <submittedName>
        <fullName evidence="3">NTP pyrophosphohydrolase</fullName>
    </submittedName>
</protein>
<dbReference type="PROSITE" id="PS00893">
    <property type="entry name" value="NUDIX_BOX"/>
    <property type="match status" value="1"/>
</dbReference>
<dbReference type="GO" id="GO:0004081">
    <property type="term" value="F:bis(5'-nucleosyl)-tetraphosphatase (asymmetrical) activity"/>
    <property type="evidence" value="ECO:0007669"/>
    <property type="project" value="TreeGrafter"/>
</dbReference>
<dbReference type="EMBL" id="AVPL01000015">
    <property type="protein sequence ID" value="KGN41607.1"/>
    <property type="molecule type" value="Genomic_DNA"/>
</dbReference>
<evidence type="ECO:0000313" key="4">
    <source>
        <dbReference type="Proteomes" id="UP000030013"/>
    </source>
</evidence>
<sequence>MPAAGTVPWRVRAGVLEVLLVHRPRYDDWSWPKGKLDPGEDWATAAARESVEETGLEVRLGRPLPEARYVVLTKAGERGDKVVRYWAAAVTGGHGRLENEIDAVAWLDVTEAYARLDYAHDRDQLRSLVRVHTDGALDTWPLVVVRHARAVARSAWTRDDTERPLDARGRERAAALVPVLAAYGVTRVVSSPSVRCLDTVLPYAVSAGIEPRTRGGLSEEGYAANPGKAVSHVDSLLRRAEPVVVCSHGPVMGDLLDVLGSRLALGGPDSVGMLEAFAQAQEDRLLKGEALVCHVAGSGTDARVVAVERHLP</sequence>
<dbReference type="InterPro" id="IPR029033">
    <property type="entry name" value="His_PPase_superfam"/>
</dbReference>
<dbReference type="Gene3D" id="3.90.79.10">
    <property type="entry name" value="Nucleoside Triphosphate Pyrophosphohydrolase"/>
    <property type="match status" value="1"/>
</dbReference>
<evidence type="ECO:0000256" key="1">
    <source>
        <dbReference type="ARBA" id="ARBA00022801"/>
    </source>
</evidence>
<feature type="domain" description="Nudix hydrolase" evidence="2">
    <location>
        <begin position="1"/>
        <end position="129"/>
    </location>
</feature>
<gene>
    <name evidence="3" type="ORF">N801_18495</name>
</gene>
<keyword evidence="1 3" id="KW-0378">Hydrolase</keyword>
<dbReference type="InterPro" id="IPR020084">
    <property type="entry name" value="NUDIX_hydrolase_CS"/>
</dbReference>
<dbReference type="Gene3D" id="3.40.50.1240">
    <property type="entry name" value="Phosphoglycerate mutase-like"/>
    <property type="match status" value="1"/>
</dbReference>
<dbReference type="CDD" id="cd07067">
    <property type="entry name" value="HP_PGM_like"/>
    <property type="match status" value="1"/>
</dbReference>
<dbReference type="AlphaFoldDB" id="A0A0A0JZW0"/>
<reference evidence="3 4" key="1">
    <citation type="submission" date="2013-08" db="EMBL/GenBank/DDBJ databases">
        <title>The genome sequence of Knoellia aerolata.</title>
        <authorList>
            <person name="Zhu W."/>
            <person name="Wang G."/>
        </authorList>
    </citation>
    <scope>NUCLEOTIDE SEQUENCE [LARGE SCALE GENOMIC DNA]</scope>
    <source>
        <strain evidence="3 4">DSM 18566</strain>
    </source>
</reference>
<dbReference type="eggNOG" id="COG0494">
    <property type="taxonomic scope" value="Bacteria"/>
</dbReference>
<comment type="caution">
    <text evidence="3">The sequence shown here is derived from an EMBL/GenBank/DDBJ whole genome shotgun (WGS) entry which is preliminary data.</text>
</comment>
<dbReference type="Pfam" id="PF00293">
    <property type="entry name" value="NUDIX"/>
    <property type="match status" value="1"/>
</dbReference>
<accession>A0A0A0JZW0</accession>
<dbReference type="PANTHER" id="PTHR21340:SF0">
    <property type="entry name" value="BIS(5'-NUCLEOSYL)-TETRAPHOSPHATASE [ASYMMETRICAL]"/>
    <property type="match status" value="1"/>
</dbReference>
<dbReference type="SUPFAM" id="SSF53254">
    <property type="entry name" value="Phosphoglycerate mutase-like"/>
    <property type="match status" value="1"/>
</dbReference>
<dbReference type="SMART" id="SM00855">
    <property type="entry name" value="PGAM"/>
    <property type="match status" value="1"/>
</dbReference>
<dbReference type="InterPro" id="IPR013078">
    <property type="entry name" value="His_Pase_superF_clade-1"/>
</dbReference>
<dbReference type="InterPro" id="IPR000086">
    <property type="entry name" value="NUDIX_hydrolase_dom"/>
</dbReference>
<dbReference type="InterPro" id="IPR051325">
    <property type="entry name" value="Nudix_hydrolase_domain"/>
</dbReference>
<dbReference type="CDD" id="cd03673">
    <property type="entry name" value="NUDIX_Ap6A_hydrolase"/>
    <property type="match status" value="1"/>
</dbReference>
<organism evidence="3 4">
    <name type="scientific">Knoellia aerolata DSM 18566</name>
    <dbReference type="NCBI Taxonomy" id="1385519"/>
    <lineage>
        <taxon>Bacteria</taxon>
        <taxon>Bacillati</taxon>
        <taxon>Actinomycetota</taxon>
        <taxon>Actinomycetes</taxon>
        <taxon>Micrococcales</taxon>
        <taxon>Intrasporangiaceae</taxon>
        <taxon>Knoellia</taxon>
    </lineage>
</organism>